<proteinExistence type="predicted"/>
<dbReference type="InterPro" id="IPR013783">
    <property type="entry name" value="Ig-like_fold"/>
</dbReference>
<reference evidence="3" key="1">
    <citation type="submission" date="2023-08" db="EMBL/GenBank/DDBJ databases">
        <title>Pelteobagrus vachellii genome.</title>
        <authorList>
            <person name="Liu H."/>
        </authorList>
    </citation>
    <scope>NUCLEOTIDE SEQUENCE</scope>
    <source>
        <strain evidence="3">PRFRI_2022a</strain>
        <tissue evidence="3">Muscle</tissue>
    </source>
</reference>
<dbReference type="SUPFAM" id="SSF48726">
    <property type="entry name" value="Immunoglobulin"/>
    <property type="match status" value="1"/>
</dbReference>
<keyword evidence="4" id="KW-1185">Reference proteome</keyword>
<dbReference type="AlphaFoldDB" id="A0AA88SXG4"/>
<comment type="caution">
    <text evidence="3">The sequence shown here is derived from an EMBL/GenBank/DDBJ whole genome shotgun (WGS) entry which is preliminary data.</text>
</comment>
<dbReference type="Proteomes" id="UP001187315">
    <property type="component" value="Unassembled WGS sequence"/>
</dbReference>
<evidence type="ECO:0000313" key="4">
    <source>
        <dbReference type="Proteomes" id="UP001187315"/>
    </source>
</evidence>
<organism evidence="3 4">
    <name type="scientific">Tachysurus vachellii</name>
    <name type="common">Darkbarbel catfish</name>
    <name type="synonym">Pelteobagrus vachellii</name>
    <dbReference type="NCBI Taxonomy" id="175792"/>
    <lineage>
        <taxon>Eukaryota</taxon>
        <taxon>Metazoa</taxon>
        <taxon>Chordata</taxon>
        <taxon>Craniata</taxon>
        <taxon>Vertebrata</taxon>
        <taxon>Euteleostomi</taxon>
        <taxon>Actinopterygii</taxon>
        <taxon>Neopterygii</taxon>
        <taxon>Teleostei</taxon>
        <taxon>Ostariophysi</taxon>
        <taxon>Siluriformes</taxon>
        <taxon>Bagridae</taxon>
        <taxon>Tachysurus</taxon>
    </lineage>
</organism>
<feature type="transmembrane region" description="Helical" evidence="1">
    <location>
        <begin position="129"/>
        <end position="151"/>
    </location>
</feature>
<dbReference type="InterPro" id="IPR013106">
    <property type="entry name" value="Ig_V-set"/>
</dbReference>
<keyword evidence="1" id="KW-1133">Transmembrane helix</keyword>
<keyword evidence="1" id="KW-0812">Transmembrane</keyword>
<dbReference type="Pfam" id="PF07686">
    <property type="entry name" value="V-set"/>
    <property type="match status" value="1"/>
</dbReference>
<sequence>MKTHKYTVIIIFSIFLLIKGGIVIKKSVLEGKKFIFHLPNVESDTDISAVEWKLADRNKLLAHISLDNANKTIRFWEESRFQFMQNGSMIIRDVKQEDTGNYTCKIIFQNNTIEIYIISLTLYSVDQGLYIVLIPVTGGFLLLGSVIVILLKCRRKSSTLDEPIYMNTNRKCDRNPQTRK</sequence>
<evidence type="ECO:0000256" key="1">
    <source>
        <dbReference type="SAM" id="Phobius"/>
    </source>
</evidence>
<name>A0AA88SXG4_TACVA</name>
<feature type="transmembrane region" description="Helical" evidence="1">
    <location>
        <begin position="6"/>
        <end position="24"/>
    </location>
</feature>
<protein>
    <recommendedName>
        <fullName evidence="2">Immunoglobulin V-set domain-containing protein</fullName>
    </recommendedName>
</protein>
<evidence type="ECO:0000313" key="3">
    <source>
        <dbReference type="EMBL" id="KAK2849707.1"/>
    </source>
</evidence>
<dbReference type="EMBL" id="JAVHJS010000008">
    <property type="protein sequence ID" value="KAK2849707.1"/>
    <property type="molecule type" value="Genomic_DNA"/>
</dbReference>
<accession>A0AA88SXG4</accession>
<gene>
    <name evidence="3" type="ORF">Q7C36_008490</name>
</gene>
<evidence type="ECO:0000259" key="2">
    <source>
        <dbReference type="Pfam" id="PF07686"/>
    </source>
</evidence>
<keyword evidence="1" id="KW-0472">Membrane</keyword>
<feature type="domain" description="Immunoglobulin V-set" evidence="2">
    <location>
        <begin position="30"/>
        <end position="114"/>
    </location>
</feature>
<dbReference type="InterPro" id="IPR036179">
    <property type="entry name" value="Ig-like_dom_sf"/>
</dbReference>
<dbReference type="Gene3D" id="2.60.40.10">
    <property type="entry name" value="Immunoglobulins"/>
    <property type="match status" value="1"/>
</dbReference>